<dbReference type="Proteomes" id="UP000828390">
    <property type="component" value="Unassembled WGS sequence"/>
</dbReference>
<proteinExistence type="predicted"/>
<evidence type="ECO:0000313" key="1">
    <source>
        <dbReference type="EMBL" id="KAH3816634.1"/>
    </source>
</evidence>
<comment type="caution">
    <text evidence="1">The sequence shown here is derived from an EMBL/GenBank/DDBJ whole genome shotgun (WGS) entry which is preliminary data.</text>
</comment>
<accession>A0A9D4JN90</accession>
<reference evidence="1" key="2">
    <citation type="submission" date="2020-11" db="EMBL/GenBank/DDBJ databases">
        <authorList>
            <person name="McCartney M.A."/>
            <person name="Auch B."/>
            <person name="Kono T."/>
            <person name="Mallez S."/>
            <person name="Becker A."/>
            <person name="Gohl D.M."/>
            <person name="Silverstein K.A.T."/>
            <person name="Koren S."/>
            <person name="Bechman K.B."/>
            <person name="Herman A."/>
            <person name="Abrahante J.E."/>
            <person name="Garbe J."/>
        </authorList>
    </citation>
    <scope>NUCLEOTIDE SEQUENCE</scope>
    <source>
        <strain evidence="1">Duluth1</strain>
        <tissue evidence="1">Whole animal</tissue>
    </source>
</reference>
<dbReference type="EMBL" id="JAIWYP010000005">
    <property type="protein sequence ID" value="KAH3816634.1"/>
    <property type="molecule type" value="Genomic_DNA"/>
</dbReference>
<evidence type="ECO:0000313" key="2">
    <source>
        <dbReference type="Proteomes" id="UP000828390"/>
    </source>
</evidence>
<sequence>MYIIISAAAKVIKADINSMPSETNKKFYPPYCKVSSKAENKAFLPNSLHILLSILLCGNDVDVKLASIEQAVIQACRPRGILAPLQIGLAVQLHHHFGNRYLVDLLNHMGFCASYFEVQRFETNAAATMNTTIPSYFPGTFLQFVADNVDHNVLDGHGTFHAMGIIACTTPGSNYQ</sequence>
<protein>
    <submittedName>
        <fullName evidence="1">Uncharacterized protein</fullName>
    </submittedName>
</protein>
<keyword evidence="2" id="KW-1185">Reference proteome</keyword>
<gene>
    <name evidence="1" type="ORF">DPMN_118152</name>
</gene>
<dbReference type="AlphaFoldDB" id="A0A9D4JN90"/>
<organism evidence="1 2">
    <name type="scientific">Dreissena polymorpha</name>
    <name type="common">Zebra mussel</name>
    <name type="synonym">Mytilus polymorpha</name>
    <dbReference type="NCBI Taxonomy" id="45954"/>
    <lineage>
        <taxon>Eukaryota</taxon>
        <taxon>Metazoa</taxon>
        <taxon>Spiralia</taxon>
        <taxon>Lophotrochozoa</taxon>
        <taxon>Mollusca</taxon>
        <taxon>Bivalvia</taxon>
        <taxon>Autobranchia</taxon>
        <taxon>Heteroconchia</taxon>
        <taxon>Euheterodonta</taxon>
        <taxon>Imparidentia</taxon>
        <taxon>Neoheterodontei</taxon>
        <taxon>Myida</taxon>
        <taxon>Dreissenoidea</taxon>
        <taxon>Dreissenidae</taxon>
        <taxon>Dreissena</taxon>
    </lineage>
</organism>
<name>A0A9D4JN90_DREPO</name>
<reference evidence="1" key="1">
    <citation type="journal article" date="2019" name="bioRxiv">
        <title>The Genome of the Zebra Mussel, Dreissena polymorpha: A Resource for Invasive Species Research.</title>
        <authorList>
            <person name="McCartney M.A."/>
            <person name="Auch B."/>
            <person name="Kono T."/>
            <person name="Mallez S."/>
            <person name="Zhang Y."/>
            <person name="Obille A."/>
            <person name="Becker A."/>
            <person name="Abrahante J.E."/>
            <person name="Garbe J."/>
            <person name="Badalamenti J.P."/>
            <person name="Herman A."/>
            <person name="Mangelson H."/>
            <person name="Liachko I."/>
            <person name="Sullivan S."/>
            <person name="Sone E.D."/>
            <person name="Koren S."/>
            <person name="Silverstein K.A.T."/>
            <person name="Beckman K.B."/>
            <person name="Gohl D.M."/>
        </authorList>
    </citation>
    <scope>NUCLEOTIDE SEQUENCE</scope>
    <source>
        <strain evidence="1">Duluth1</strain>
        <tissue evidence="1">Whole animal</tissue>
    </source>
</reference>